<dbReference type="AlphaFoldDB" id="A0A397GRA8"/>
<feature type="transmembrane region" description="Helical" evidence="1">
    <location>
        <begin position="104"/>
        <end position="127"/>
    </location>
</feature>
<evidence type="ECO:0000313" key="4">
    <source>
        <dbReference type="Proteomes" id="UP000266861"/>
    </source>
</evidence>
<sequence>MLAHQFLLTPNIIAFINFASATDLEEVDRLSRNSTVNQTPVRSSPLIKRALVCPSGTYGCSDSNGMCCYNGYTCCADSEGGCCINGSKCLPNFKCSKSSSSGGVIIRVSVVGSAVLSILAVYLSSILA</sequence>
<evidence type="ECO:0008006" key="5">
    <source>
        <dbReference type="Google" id="ProtNLM"/>
    </source>
</evidence>
<dbReference type="Proteomes" id="UP000266861">
    <property type="component" value="Unassembled WGS sequence"/>
</dbReference>
<evidence type="ECO:0000256" key="2">
    <source>
        <dbReference type="SAM" id="SignalP"/>
    </source>
</evidence>
<feature type="signal peptide" evidence="2">
    <location>
        <begin position="1"/>
        <end position="21"/>
    </location>
</feature>
<accession>A0A397GRA8</accession>
<organism evidence="3 4">
    <name type="scientific">Diversispora epigaea</name>
    <dbReference type="NCBI Taxonomy" id="1348612"/>
    <lineage>
        <taxon>Eukaryota</taxon>
        <taxon>Fungi</taxon>
        <taxon>Fungi incertae sedis</taxon>
        <taxon>Mucoromycota</taxon>
        <taxon>Glomeromycotina</taxon>
        <taxon>Glomeromycetes</taxon>
        <taxon>Diversisporales</taxon>
        <taxon>Diversisporaceae</taxon>
        <taxon>Diversispora</taxon>
    </lineage>
</organism>
<keyword evidence="4" id="KW-1185">Reference proteome</keyword>
<dbReference type="OrthoDB" id="2414008at2759"/>
<evidence type="ECO:0000256" key="1">
    <source>
        <dbReference type="SAM" id="Phobius"/>
    </source>
</evidence>
<gene>
    <name evidence="3" type="ORF">Glove_465g47</name>
</gene>
<keyword evidence="1" id="KW-1133">Transmembrane helix</keyword>
<evidence type="ECO:0000313" key="3">
    <source>
        <dbReference type="EMBL" id="RHZ52084.1"/>
    </source>
</evidence>
<dbReference type="EMBL" id="PQFF01000407">
    <property type="protein sequence ID" value="RHZ52084.1"/>
    <property type="molecule type" value="Genomic_DNA"/>
</dbReference>
<keyword evidence="2" id="KW-0732">Signal</keyword>
<keyword evidence="1" id="KW-0472">Membrane</keyword>
<feature type="chain" id="PRO_5017481330" description="Granulins domain-containing protein" evidence="2">
    <location>
        <begin position="22"/>
        <end position="128"/>
    </location>
</feature>
<comment type="caution">
    <text evidence="3">The sequence shown here is derived from an EMBL/GenBank/DDBJ whole genome shotgun (WGS) entry which is preliminary data.</text>
</comment>
<proteinExistence type="predicted"/>
<protein>
    <recommendedName>
        <fullName evidence="5">Granulins domain-containing protein</fullName>
    </recommendedName>
</protein>
<reference evidence="3 4" key="1">
    <citation type="submission" date="2018-08" db="EMBL/GenBank/DDBJ databases">
        <title>Genome and evolution of the arbuscular mycorrhizal fungus Diversispora epigaea (formerly Glomus versiforme) and its bacterial endosymbionts.</title>
        <authorList>
            <person name="Sun X."/>
            <person name="Fei Z."/>
            <person name="Harrison M."/>
        </authorList>
    </citation>
    <scope>NUCLEOTIDE SEQUENCE [LARGE SCALE GENOMIC DNA]</scope>
    <source>
        <strain evidence="3 4">IT104</strain>
    </source>
</reference>
<keyword evidence="1" id="KW-0812">Transmembrane</keyword>
<name>A0A397GRA8_9GLOM</name>